<keyword evidence="1" id="KW-0732">Signal</keyword>
<dbReference type="EMBL" id="JABVEC010000002">
    <property type="protein sequence ID" value="MBC6464636.1"/>
    <property type="molecule type" value="Genomic_DNA"/>
</dbReference>
<reference evidence="2 3" key="1">
    <citation type="submission" date="2020-06" db="EMBL/GenBank/DDBJ databases">
        <title>Actinomadura xiongansis sp. nov., isolated from soil of Baiyangdian.</title>
        <authorList>
            <person name="Zhang X."/>
        </authorList>
    </citation>
    <scope>NUCLEOTIDE SEQUENCE [LARGE SCALE GENOMIC DNA]</scope>
    <source>
        <strain evidence="2 3">HBUM206468</strain>
    </source>
</reference>
<feature type="signal peptide" evidence="1">
    <location>
        <begin position="1"/>
        <end position="32"/>
    </location>
</feature>
<dbReference type="Proteomes" id="UP000805614">
    <property type="component" value="Unassembled WGS sequence"/>
</dbReference>
<evidence type="ECO:0000313" key="3">
    <source>
        <dbReference type="Proteomes" id="UP000805614"/>
    </source>
</evidence>
<feature type="chain" id="PRO_5046541257" description="Secreted protein" evidence="1">
    <location>
        <begin position="33"/>
        <end position="196"/>
    </location>
</feature>
<accession>A0ABR7LIN5</accession>
<dbReference type="RefSeq" id="WP_187241646.1">
    <property type="nucleotide sequence ID" value="NZ_BAAAOK010000042.1"/>
</dbReference>
<evidence type="ECO:0008006" key="4">
    <source>
        <dbReference type="Google" id="ProtNLM"/>
    </source>
</evidence>
<sequence>MFTRPLRFLPMGLAAGSLLAAMALSVPTSASASPAGSARAGVVTALGYNSTDWKYRQVPNTTDEPLFYERSFDDSGWRTAQEGFGTTNGTCSWNNSTNVKTPWAVNTDMLVRHWVHIPRDAQEVRIQGTVDNDARVYFNGHLLQTALSGKCAAGAIDVVVPAKYLDCCNLLAIRGHDYGLATYLNVQVTYLKPAAA</sequence>
<evidence type="ECO:0000256" key="1">
    <source>
        <dbReference type="SAM" id="SignalP"/>
    </source>
</evidence>
<protein>
    <recommendedName>
        <fullName evidence="4">Secreted protein</fullName>
    </recommendedName>
</protein>
<dbReference type="Gene3D" id="2.60.120.260">
    <property type="entry name" value="Galactose-binding domain-like"/>
    <property type="match status" value="1"/>
</dbReference>
<dbReference type="SUPFAM" id="SSF49785">
    <property type="entry name" value="Galactose-binding domain-like"/>
    <property type="match status" value="1"/>
</dbReference>
<dbReference type="InterPro" id="IPR008979">
    <property type="entry name" value="Galactose-bd-like_sf"/>
</dbReference>
<name>A0ABR7LIN5_9ACTN</name>
<organism evidence="2 3">
    <name type="scientific">Actinomadura alba</name>
    <dbReference type="NCBI Taxonomy" id="406431"/>
    <lineage>
        <taxon>Bacteria</taxon>
        <taxon>Bacillati</taxon>
        <taxon>Actinomycetota</taxon>
        <taxon>Actinomycetes</taxon>
        <taxon>Streptosporangiales</taxon>
        <taxon>Thermomonosporaceae</taxon>
        <taxon>Actinomadura</taxon>
    </lineage>
</organism>
<proteinExistence type="predicted"/>
<evidence type="ECO:0000313" key="2">
    <source>
        <dbReference type="EMBL" id="MBC6464636.1"/>
    </source>
</evidence>
<comment type="caution">
    <text evidence="2">The sequence shown here is derived from an EMBL/GenBank/DDBJ whole genome shotgun (WGS) entry which is preliminary data.</text>
</comment>
<keyword evidence="3" id="KW-1185">Reference proteome</keyword>
<gene>
    <name evidence="2" type="ORF">HKK74_03875</name>
</gene>